<feature type="domain" description="HD" evidence="1">
    <location>
        <begin position="68"/>
        <end position="158"/>
    </location>
</feature>
<dbReference type="Proteomes" id="UP001500016">
    <property type="component" value="Unassembled WGS sequence"/>
</dbReference>
<organism evidence="2 3">
    <name type="scientific">Streptomyces albiaxialis</name>
    <dbReference type="NCBI Taxonomy" id="329523"/>
    <lineage>
        <taxon>Bacteria</taxon>
        <taxon>Bacillati</taxon>
        <taxon>Actinomycetota</taxon>
        <taxon>Actinomycetes</taxon>
        <taxon>Kitasatosporales</taxon>
        <taxon>Streptomycetaceae</taxon>
        <taxon>Streptomyces</taxon>
    </lineage>
</organism>
<protein>
    <recommendedName>
        <fullName evidence="1">HD domain-containing protein</fullName>
    </recommendedName>
</protein>
<gene>
    <name evidence="2" type="ORF">GCM10009801_44740</name>
</gene>
<dbReference type="Gene3D" id="1.10.3210.10">
    <property type="entry name" value="Hypothetical protein af1432"/>
    <property type="match status" value="1"/>
</dbReference>
<reference evidence="2 3" key="1">
    <citation type="journal article" date="2019" name="Int. J. Syst. Evol. Microbiol.">
        <title>The Global Catalogue of Microorganisms (GCM) 10K type strain sequencing project: providing services to taxonomists for standard genome sequencing and annotation.</title>
        <authorList>
            <consortium name="The Broad Institute Genomics Platform"/>
            <consortium name="The Broad Institute Genome Sequencing Center for Infectious Disease"/>
            <person name="Wu L."/>
            <person name="Ma J."/>
        </authorList>
    </citation>
    <scope>NUCLEOTIDE SEQUENCE [LARGE SCALE GENOMIC DNA]</scope>
    <source>
        <strain evidence="2 3">JCM 15478</strain>
    </source>
</reference>
<accession>A0ABN2W5H4</accession>
<dbReference type="SUPFAM" id="SSF109604">
    <property type="entry name" value="HD-domain/PDEase-like"/>
    <property type="match status" value="1"/>
</dbReference>
<keyword evidence="3" id="KW-1185">Reference proteome</keyword>
<dbReference type="PROSITE" id="PS51318">
    <property type="entry name" value="TAT"/>
    <property type="match status" value="1"/>
</dbReference>
<evidence type="ECO:0000259" key="1">
    <source>
        <dbReference type="Pfam" id="PF01966"/>
    </source>
</evidence>
<dbReference type="InterPro" id="IPR006674">
    <property type="entry name" value="HD_domain"/>
</dbReference>
<dbReference type="PANTHER" id="PTHR35569:SF1">
    <property type="entry name" value="CYANAMIDE HYDRATASE DDI2-RELATED"/>
    <property type="match status" value="1"/>
</dbReference>
<sequence length="257" mass="27645">MPAHPSRRDALITGAAALSATAVTTDAAATDAADAGPDATGELSFPDTALARKARGFLDEAAQPYLRNHSLRAFLFARAAAAQAGRRPGRDYDEEVLFLVCALHDMGLTRRAADDRQRFEVAGADLAARFLEDNGVTDTRVDTVWDGIALHTSPGFAASPVHRRRRPPEIGIAQRGILLDIEGGPDDLPPGYASRVHAVHPRLGGIRALSEDLETRSLADPVTAPPMTLPGEILHQLHPELPYTTWQTALDTNRWGD</sequence>
<dbReference type="EMBL" id="BAAAPE010000011">
    <property type="protein sequence ID" value="GAA2083934.1"/>
    <property type="molecule type" value="Genomic_DNA"/>
</dbReference>
<dbReference type="InterPro" id="IPR006311">
    <property type="entry name" value="TAT_signal"/>
</dbReference>
<dbReference type="RefSeq" id="WP_344530885.1">
    <property type="nucleotide sequence ID" value="NZ_BAAAPE010000011.1"/>
</dbReference>
<dbReference type="Pfam" id="PF01966">
    <property type="entry name" value="HD"/>
    <property type="match status" value="1"/>
</dbReference>
<comment type="caution">
    <text evidence="2">The sequence shown here is derived from an EMBL/GenBank/DDBJ whole genome shotgun (WGS) entry which is preliminary data.</text>
</comment>
<evidence type="ECO:0000313" key="2">
    <source>
        <dbReference type="EMBL" id="GAA2083934.1"/>
    </source>
</evidence>
<evidence type="ECO:0000313" key="3">
    <source>
        <dbReference type="Proteomes" id="UP001500016"/>
    </source>
</evidence>
<proteinExistence type="predicted"/>
<dbReference type="PANTHER" id="PTHR35569">
    <property type="entry name" value="CYANAMIDE HYDRATASE DDI2-RELATED"/>
    <property type="match status" value="1"/>
</dbReference>
<name>A0ABN2W5H4_9ACTN</name>